<dbReference type="EMBL" id="JACIDS010000001">
    <property type="protein sequence ID" value="MBB3929500.1"/>
    <property type="molecule type" value="Genomic_DNA"/>
</dbReference>
<evidence type="ECO:0000313" key="8">
    <source>
        <dbReference type="EMBL" id="MBB3929500.1"/>
    </source>
</evidence>
<feature type="transmembrane region" description="Helical" evidence="7">
    <location>
        <begin position="6"/>
        <end position="25"/>
    </location>
</feature>
<dbReference type="PANTHER" id="PTHR33884">
    <property type="entry name" value="UPF0410 PROTEIN YMGE"/>
    <property type="match status" value="1"/>
</dbReference>
<comment type="caution">
    <text evidence="8">The sequence shown here is derived from an EMBL/GenBank/DDBJ whole genome shotgun (WGS) entry which is preliminary data.</text>
</comment>
<dbReference type="Pfam" id="PF04226">
    <property type="entry name" value="Transgly_assoc"/>
    <property type="match status" value="1"/>
</dbReference>
<dbReference type="GO" id="GO:0005886">
    <property type="term" value="C:plasma membrane"/>
    <property type="evidence" value="ECO:0007669"/>
    <property type="project" value="UniProtKB-SubCell"/>
</dbReference>
<feature type="transmembrane region" description="Helical" evidence="7">
    <location>
        <begin position="32"/>
        <end position="50"/>
    </location>
</feature>
<feature type="transmembrane region" description="Helical" evidence="7">
    <location>
        <begin position="62"/>
        <end position="81"/>
    </location>
</feature>
<protein>
    <submittedName>
        <fullName evidence="8">Putative membrane protein YeaQ/YmgE (Transglycosylase-associated protein family)</fullName>
    </submittedName>
</protein>
<evidence type="ECO:0000256" key="6">
    <source>
        <dbReference type="ARBA" id="ARBA00023136"/>
    </source>
</evidence>
<keyword evidence="3" id="KW-1003">Cell membrane</keyword>
<dbReference type="PANTHER" id="PTHR33884:SF3">
    <property type="entry name" value="UPF0410 PROTEIN YMGE"/>
    <property type="match status" value="1"/>
</dbReference>
<dbReference type="InterPro" id="IPR007341">
    <property type="entry name" value="Transgly_assoc"/>
</dbReference>
<dbReference type="Proteomes" id="UP000553963">
    <property type="component" value="Unassembled WGS sequence"/>
</dbReference>
<evidence type="ECO:0000256" key="5">
    <source>
        <dbReference type="ARBA" id="ARBA00022989"/>
    </source>
</evidence>
<keyword evidence="4 7" id="KW-0812">Transmembrane</keyword>
<comment type="subcellular location">
    <subcellularLocation>
        <location evidence="1">Cell membrane</location>
        <topology evidence="1">Multi-pass membrane protein</topology>
    </subcellularLocation>
</comment>
<dbReference type="RefSeq" id="WP_183397154.1">
    <property type="nucleotide sequence ID" value="NZ_JACIDS010000001.1"/>
</dbReference>
<evidence type="ECO:0000256" key="7">
    <source>
        <dbReference type="SAM" id="Phobius"/>
    </source>
</evidence>
<evidence type="ECO:0000256" key="3">
    <source>
        <dbReference type="ARBA" id="ARBA00022475"/>
    </source>
</evidence>
<name>A0A840AH58_9HYPH</name>
<comment type="similarity">
    <text evidence="2">Belongs to the UPF0410 family.</text>
</comment>
<keyword evidence="6 7" id="KW-0472">Membrane</keyword>
<evidence type="ECO:0000256" key="2">
    <source>
        <dbReference type="ARBA" id="ARBA00011006"/>
    </source>
</evidence>
<evidence type="ECO:0000313" key="9">
    <source>
        <dbReference type="Proteomes" id="UP000553963"/>
    </source>
</evidence>
<sequence length="82" mass="8424">MELKSILIWIVIGLLAGWIASLVVGGGGLIRNVIVGLIGAVVGGFLVRYFDIPVNLGSDFVNQVVVAAVGAVVVVLVARLLA</sequence>
<evidence type="ECO:0000256" key="1">
    <source>
        <dbReference type="ARBA" id="ARBA00004651"/>
    </source>
</evidence>
<keyword evidence="5 7" id="KW-1133">Transmembrane helix</keyword>
<proteinExistence type="inferred from homology"/>
<accession>A0A840AH58</accession>
<evidence type="ECO:0000256" key="4">
    <source>
        <dbReference type="ARBA" id="ARBA00022692"/>
    </source>
</evidence>
<dbReference type="AlphaFoldDB" id="A0A840AH58"/>
<keyword evidence="9" id="KW-1185">Reference proteome</keyword>
<gene>
    <name evidence="8" type="ORF">GGR25_000519</name>
</gene>
<reference evidence="8 9" key="1">
    <citation type="submission" date="2020-08" db="EMBL/GenBank/DDBJ databases">
        <title>Genomic Encyclopedia of Type Strains, Phase IV (KMG-IV): sequencing the most valuable type-strain genomes for metagenomic binning, comparative biology and taxonomic classification.</title>
        <authorList>
            <person name="Goeker M."/>
        </authorList>
    </citation>
    <scope>NUCLEOTIDE SEQUENCE [LARGE SCALE GENOMIC DNA]</scope>
    <source>
        <strain evidence="8 9">DSM 25966</strain>
    </source>
</reference>
<organism evidence="8 9">
    <name type="scientific">Kaistia hirudinis</name>
    <dbReference type="NCBI Taxonomy" id="1293440"/>
    <lineage>
        <taxon>Bacteria</taxon>
        <taxon>Pseudomonadati</taxon>
        <taxon>Pseudomonadota</taxon>
        <taxon>Alphaproteobacteria</taxon>
        <taxon>Hyphomicrobiales</taxon>
        <taxon>Kaistiaceae</taxon>
        <taxon>Kaistia</taxon>
    </lineage>
</organism>